<evidence type="ECO:0000313" key="2">
    <source>
        <dbReference type="EMBL" id="CAF1286796.1"/>
    </source>
</evidence>
<organism evidence="2 4">
    <name type="scientific">Rotaria sordida</name>
    <dbReference type="NCBI Taxonomy" id="392033"/>
    <lineage>
        <taxon>Eukaryota</taxon>
        <taxon>Metazoa</taxon>
        <taxon>Spiralia</taxon>
        <taxon>Gnathifera</taxon>
        <taxon>Rotifera</taxon>
        <taxon>Eurotatoria</taxon>
        <taxon>Bdelloidea</taxon>
        <taxon>Philodinida</taxon>
        <taxon>Philodinidae</taxon>
        <taxon>Rotaria</taxon>
    </lineage>
</organism>
<sequence>MGNHTSQRKQDNKHKNNNLNQYGTKYSHDASGRKPAPYYGPAPNYVYPTTEWTYTYIPTVAAGRAKRPVIYVAAPLPAASQFGGFGGICGGGGGGLPFGGGGGLPFGGGLQMGGSGGGLPFGFGGGAPFSGGLPFKSNFPRRR</sequence>
<gene>
    <name evidence="3" type="ORF">JBS370_LOCUS15069</name>
    <name evidence="2" type="ORF">ZHD862_LOCUS27228</name>
</gene>
<comment type="caution">
    <text evidence="2">The sequence shown here is derived from an EMBL/GenBank/DDBJ whole genome shotgun (WGS) entry which is preliminary data.</text>
</comment>
<name>A0A815CZR9_9BILA</name>
<proteinExistence type="predicted"/>
<protein>
    <submittedName>
        <fullName evidence="2">Uncharacterized protein</fullName>
    </submittedName>
</protein>
<evidence type="ECO:0000313" key="4">
    <source>
        <dbReference type="Proteomes" id="UP000663864"/>
    </source>
</evidence>
<dbReference type="EMBL" id="CAJNOT010002130">
    <property type="protein sequence ID" value="CAF1286796.1"/>
    <property type="molecule type" value="Genomic_DNA"/>
</dbReference>
<dbReference type="AlphaFoldDB" id="A0A815CZR9"/>
<evidence type="ECO:0000256" key="1">
    <source>
        <dbReference type="SAM" id="MobiDB-lite"/>
    </source>
</evidence>
<feature type="region of interest" description="Disordered" evidence="1">
    <location>
        <begin position="1"/>
        <end position="34"/>
    </location>
</feature>
<dbReference type="Proteomes" id="UP000663836">
    <property type="component" value="Unassembled WGS sequence"/>
</dbReference>
<reference evidence="2" key="1">
    <citation type="submission" date="2021-02" db="EMBL/GenBank/DDBJ databases">
        <authorList>
            <person name="Nowell W R."/>
        </authorList>
    </citation>
    <scope>NUCLEOTIDE SEQUENCE</scope>
</reference>
<dbReference type="Proteomes" id="UP000663864">
    <property type="component" value="Unassembled WGS sequence"/>
</dbReference>
<dbReference type="EMBL" id="CAJOBD010001411">
    <property type="protein sequence ID" value="CAF3796804.1"/>
    <property type="molecule type" value="Genomic_DNA"/>
</dbReference>
<evidence type="ECO:0000313" key="3">
    <source>
        <dbReference type="EMBL" id="CAF3796804.1"/>
    </source>
</evidence>
<accession>A0A815CZR9</accession>